<comment type="caution">
    <text evidence="2">The sequence shown here is derived from an EMBL/GenBank/DDBJ whole genome shotgun (WGS) entry which is preliminary data.</text>
</comment>
<dbReference type="Proteomes" id="UP001499993">
    <property type="component" value="Unassembled WGS sequence"/>
</dbReference>
<evidence type="ECO:0000313" key="3">
    <source>
        <dbReference type="Proteomes" id="UP001499993"/>
    </source>
</evidence>
<feature type="compositionally biased region" description="Basic and acidic residues" evidence="1">
    <location>
        <begin position="40"/>
        <end position="53"/>
    </location>
</feature>
<evidence type="ECO:0000313" key="2">
    <source>
        <dbReference type="EMBL" id="GAA4927814.1"/>
    </source>
</evidence>
<evidence type="ECO:0000256" key="1">
    <source>
        <dbReference type="SAM" id="MobiDB-lite"/>
    </source>
</evidence>
<gene>
    <name evidence="2" type="ORF">GCM10023224_03640</name>
</gene>
<keyword evidence="3" id="KW-1185">Reference proteome</keyword>
<organism evidence="2 3">
    <name type="scientific">Streptomonospora halophila</name>
    <dbReference type="NCBI Taxonomy" id="427369"/>
    <lineage>
        <taxon>Bacteria</taxon>
        <taxon>Bacillati</taxon>
        <taxon>Actinomycetota</taxon>
        <taxon>Actinomycetes</taxon>
        <taxon>Streptosporangiales</taxon>
        <taxon>Nocardiopsidaceae</taxon>
        <taxon>Streptomonospora</taxon>
    </lineage>
</organism>
<accession>A0ABP9G7I0</accession>
<feature type="region of interest" description="Disordered" evidence="1">
    <location>
        <begin position="40"/>
        <end position="60"/>
    </location>
</feature>
<name>A0ABP9G7I0_9ACTN</name>
<dbReference type="EMBL" id="BAABIK010000001">
    <property type="protein sequence ID" value="GAA4927814.1"/>
    <property type="molecule type" value="Genomic_DNA"/>
</dbReference>
<proteinExistence type="predicted"/>
<sequence length="98" mass="10931">MEILRGVAWGNDFGDEVHLHRGEHLVSGIENLLRRHDEVRHREIAPGDARSDGRTGGGRAHGARQLLVELLRRLARDADVLSNRRCGEVDASAENLHL</sequence>
<reference evidence="3" key="1">
    <citation type="journal article" date="2019" name="Int. J. Syst. Evol. Microbiol.">
        <title>The Global Catalogue of Microorganisms (GCM) 10K type strain sequencing project: providing services to taxonomists for standard genome sequencing and annotation.</title>
        <authorList>
            <consortium name="The Broad Institute Genomics Platform"/>
            <consortium name="The Broad Institute Genome Sequencing Center for Infectious Disease"/>
            <person name="Wu L."/>
            <person name="Ma J."/>
        </authorList>
    </citation>
    <scope>NUCLEOTIDE SEQUENCE [LARGE SCALE GENOMIC DNA]</scope>
    <source>
        <strain evidence="3">JCM 18123</strain>
    </source>
</reference>
<protein>
    <submittedName>
        <fullName evidence="2">Uncharacterized protein</fullName>
    </submittedName>
</protein>